<name>A0A1E8CK36_9GAMM</name>
<dbReference type="PIRSF" id="PIRSF000126">
    <property type="entry name" value="11-beta-HSD1"/>
    <property type="match status" value="1"/>
</dbReference>
<gene>
    <name evidence="2" type="ORF">PHACT_06170</name>
</gene>
<dbReference type="STRING" id="1524254.PHACT_06170"/>
<dbReference type="InterPro" id="IPR002347">
    <property type="entry name" value="SDR_fam"/>
</dbReference>
<dbReference type="EMBL" id="MASR01000001">
    <property type="protein sequence ID" value="OFE12774.1"/>
    <property type="molecule type" value="Genomic_DNA"/>
</dbReference>
<dbReference type="Gene3D" id="3.40.50.720">
    <property type="entry name" value="NAD(P)-binding Rossmann-like Domain"/>
    <property type="match status" value="1"/>
</dbReference>
<keyword evidence="3" id="KW-1185">Reference proteome</keyword>
<organism evidence="2 3">
    <name type="scientific">Pseudohongiella acticola</name>
    <dbReference type="NCBI Taxonomy" id="1524254"/>
    <lineage>
        <taxon>Bacteria</taxon>
        <taxon>Pseudomonadati</taxon>
        <taxon>Pseudomonadota</taxon>
        <taxon>Gammaproteobacteria</taxon>
        <taxon>Pseudomonadales</taxon>
        <taxon>Pseudohongiellaceae</taxon>
        <taxon>Pseudohongiella</taxon>
    </lineage>
</organism>
<comment type="similarity">
    <text evidence="1">Belongs to the short-chain dehydrogenases/reductases (SDR) family.</text>
</comment>
<proteinExistence type="inferred from homology"/>
<dbReference type="SUPFAM" id="SSF51735">
    <property type="entry name" value="NAD(P)-binding Rossmann-fold domains"/>
    <property type="match status" value="1"/>
</dbReference>
<dbReference type="AlphaFoldDB" id="A0A1E8CK36"/>
<evidence type="ECO:0000256" key="1">
    <source>
        <dbReference type="RuleBase" id="RU000363"/>
    </source>
</evidence>
<dbReference type="Proteomes" id="UP000175669">
    <property type="component" value="Unassembled WGS sequence"/>
</dbReference>
<sequence>MSPRLAVITGATSGIGAAYADAFARQGYHLLLTGRREQELTRLAERLKKECDIEVTVQTGDLSYRNDLQALVDTISQLPNLDALVNNAGYAEDGRLGEIEWEKHRALLDVHVTATTQLSHAGIPHLLQSKGILINVASVASWLPTTQSVLYGPTKAYVRSFTESVGLAYRQDGLKALALCPGFTITDFHSRMGIDPDTFYKDKGFTRAWTAQQVVSQSFKDLEKGRLVSVQGWNYKLLVFLMRHLPTSWMHAALARSSSTRFTENNP</sequence>
<dbReference type="PRINTS" id="PR00081">
    <property type="entry name" value="GDHRDH"/>
</dbReference>
<dbReference type="Pfam" id="PF00106">
    <property type="entry name" value="adh_short"/>
    <property type="match status" value="1"/>
</dbReference>
<dbReference type="RefSeq" id="WP_070116383.1">
    <property type="nucleotide sequence ID" value="NZ_MASR01000001.1"/>
</dbReference>
<dbReference type="PRINTS" id="PR00080">
    <property type="entry name" value="SDRFAMILY"/>
</dbReference>
<evidence type="ECO:0008006" key="4">
    <source>
        <dbReference type="Google" id="ProtNLM"/>
    </source>
</evidence>
<dbReference type="PANTHER" id="PTHR43975:SF2">
    <property type="entry name" value="EG:BACR7A4.14 PROTEIN-RELATED"/>
    <property type="match status" value="1"/>
</dbReference>
<protein>
    <recommendedName>
        <fullName evidence="4">Short-chain dehydrogenase</fullName>
    </recommendedName>
</protein>
<dbReference type="OrthoDB" id="7301144at2"/>
<reference evidence="3" key="1">
    <citation type="submission" date="2016-07" db="EMBL/GenBank/DDBJ databases">
        <authorList>
            <person name="Florea S."/>
            <person name="Webb J.S."/>
            <person name="Jaromczyk J."/>
            <person name="Schardl C.L."/>
        </authorList>
    </citation>
    <scope>NUCLEOTIDE SEQUENCE [LARGE SCALE GENOMIC DNA]</scope>
    <source>
        <strain evidence="3">KCTC 42131</strain>
    </source>
</reference>
<evidence type="ECO:0000313" key="2">
    <source>
        <dbReference type="EMBL" id="OFE12774.1"/>
    </source>
</evidence>
<dbReference type="CDD" id="cd05233">
    <property type="entry name" value="SDR_c"/>
    <property type="match status" value="1"/>
</dbReference>
<dbReference type="InterPro" id="IPR036291">
    <property type="entry name" value="NAD(P)-bd_dom_sf"/>
</dbReference>
<accession>A0A1E8CK36</accession>
<comment type="caution">
    <text evidence="2">The sequence shown here is derived from an EMBL/GenBank/DDBJ whole genome shotgun (WGS) entry which is preliminary data.</text>
</comment>
<evidence type="ECO:0000313" key="3">
    <source>
        <dbReference type="Proteomes" id="UP000175669"/>
    </source>
</evidence>
<dbReference type="PANTHER" id="PTHR43975">
    <property type="entry name" value="ZGC:101858"/>
    <property type="match status" value="1"/>
</dbReference>